<dbReference type="Proteomes" id="UP000595691">
    <property type="component" value="Chromosome"/>
</dbReference>
<accession>A0ABX7DYR5</accession>
<reference evidence="3 4" key="1">
    <citation type="submission" date="2020-11" db="EMBL/GenBank/DDBJ databases">
        <title>Taxonomic evaluation of the Bacillus sporothermodurans group of bacteria based on whole genome sequences.</title>
        <authorList>
            <person name="Fiedler G."/>
            <person name="Herbstmann A.-D."/>
            <person name="Doll E."/>
            <person name="Wenning M."/>
            <person name="Brinks E."/>
            <person name="Kabisch J."/>
            <person name="Breitenwieser F."/>
            <person name="Lappann M."/>
            <person name="Boehnlein C."/>
            <person name="Franz C."/>
        </authorList>
    </citation>
    <scope>NUCLEOTIDE SEQUENCE [LARGE SCALE GENOMIC DNA]</scope>
    <source>
        <strain evidence="3 4">JCM 19841</strain>
    </source>
</reference>
<dbReference type="Gene3D" id="3.90.640.20">
    <property type="entry name" value="Heat-shock cognate protein, ATPase"/>
    <property type="match status" value="1"/>
</dbReference>
<sequence length="293" mass="33703">MDKKLEKMKSEYKNIPIPKELDEVVKKAVQTKRKKPFHYQWLVGVAAAAVIFTGSVNISPTFAKTLATIPVIGPIVEVITIKEIHIDEKNYNAHLKTPKINHLDNKSLENNLNKKYIEENQKLYKDFSKEVETLKKQGGGHLGIDSGYEVKTDDERILSIARFVEQTQASSYTTIKFDTIDKKNKILLTLPSLFKDSKYINIISENIKEQMRKQIKQDDNKIYWVDQAGLEDLNKDEVFKHISADQNFYINPDHKLVISFNEYEVAPGYMGAVEFVIPTEILLNDLVGHEYIQ</sequence>
<organism evidence="3 4">
    <name type="scientific">Heyndrickxia vini</name>
    <dbReference type="NCBI Taxonomy" id="1476025"/>
    <lineage>
        <taxon>Bacteria</taxon>
        <taxon>Bacillati</taxon>
        <taxon>Bacillota</taxon>
        <taxon>Bacilli</taxon>
        <taxon>Bacillales</taxon>
        <taxon>Bacillaceae</taxon>
        <taxon>Heyndrickxia</taxon>
    </lineage>
</organism>
<protein>
    <submittedName>
        <fullName evidence="3">DUF3298 domain-containing protein</fullName>
    </submittedName>
</protein>
<dbReference type="RefSeq" id="WP_202776935.1">
    <property type="nucleotide sequence ID" value="NZ_CP065425.1"/>
</dbReference>
<evidence type="ECO:0000259" key="2">
    <source>
        <dbReference type="Pfam" id="PF11738"/>
    </source>
</evidence>
<gene>
    <name evidence="3" type="ORF">I5776_13600</name>
</gene>
<keyword evidence="4" id="KW-1185">Reference proteome</keyword>
<dbReference type="Gene3D" id="3.30.565.40">
    <property type="entry name" value="Fervidobacterium nodosum Rt17-B1 like"/>
    <property type="match status" value="1"/>
</dbReference>
<evidence type="ECO:0000313" key="3">
    <source>
        <dbReference type="EMBL" id="QQZ08111.1"/>
    </source>
</evidence>
<keyword evidence="1" id="KW-0812">Transmembrane</keyword>
<dbReference type="InterPro" id="IPR037126">
    <property type="entry name" value="PdaC/RsiV-like_sf"/>
</dbReference>
<dbReference type="EMBL" id="CP065425">
    <property type="protein sequence ID" value="QQZ08111.1"/>
    <property type="molecule type" value="Genomic_DNA"/>
</dbReference>
<name>A0ABX7DYR5_9BACI</name>
<keyword evidence="1" id="KW-1133">Transmembrane helix</keyword>
<evidence type="ECO:0000313" key="4">
    <source>
        <dbReference type="Proteomes" id="UP000595691"/>
    </source>
</evidence>
<evidence type="ECO:0000256" key="1">
    <source>
        <dbReference type="SAM" id="Phobius"/>
    </source>
</evidence>
<feature type="transmembrane region" description="Helical" evidence="1">
    <location>
        <begin position="39"/>
        <end position="58"/>
    </location>
</feature>
<feature type="domain" description="DUF3298" evidence="2">
    <location>
        <begin position="193"/>
        <end position="279"/>
    </location>
</feature>
<keyword evidence="1" id="KW-0472">Membrane</keyword>
<dbReference type="InterPro" id="IPR021729">
    <property type="entry name" value="DUF3298"/>
</dbReference>
<proteinExistence type="predicted"/>
<dbReference type="Pfam" id="PF11738">
    <property type="entry name" value="DUF3298"/>
    <property type="match status" value="1"/>
</dbReference>